<proteinExistence type="inferred from homology"/>
<sequence>MALSTGPLSIAPLSIGIDIGTSGARAVAMRPNLSIAARSAVPLDRFGQNARDPSVWWSAVGASLTELLSGIDRAAVRSIAVDGTSGTLLPVDGAGRPLAEPLMYNDKVDDEAILAAIAREAPAASAALGATSGLAKALLFQRLPGVAAVLHQADWIAGQFSGRFDISDENNALKTGYDVEARRWPDWIAATGMRMEFLPGAIGPGDVAGTLTASAADLFGLARDVAVVAGTTDGCASFLATGATAVGDGVTALGSSLTIKILSDRPISAPQFGIYSHRMGNAYLAGGASNSGGKVLAQHFPLARIIELSAAIDPMTETGLDYYPLPAVGERFPVADPALPPRLTPRPADDADYLKAMLEGIAGIEALGYRRLAELGAPRLMSVRSVGGGAANPAWTAIRQRKLGVDFLPALSDEAAAGTARLALIGAIEAGLL</sequence>
<keyword evidence="2" id="KW-0808">Transferase</keyword>
<organism evidence="4 5">
    <name type="scientific">Mesorhizobium tianshanense</name>
    <dbReference type="NCBI Taxonomy" id="39844"/>
    <lineage>
        <taxon>Bacteria</taxon>
        <taxon>Pseudomonadati</taxon>
        <taxon>Pseudomonadota</taxon>
        <taxon>Alphaproteobacteria</taxon>
        <taxon>Hyphomicrobiales</taxon>
        <taxon>Phyllobacteriaceae</taxon>
        <taxon>Mesorhizobium</taxon>
    </lineage>
</organism>
<dbReference type="InterPro" id="IPR043129">
    <property type="entry name" value="ATPase_NBD"/>
</dbReference>
<dbReference type="SUPFAM" id="SSF53067">
    <property type="entry name" value="Actin-like ATPase domain"/>
    <property type="match status" value="2"/>
</dbReference>
<accession>A0A562MZH6</accession>
<evidence type="ECO:0000256" key="3">
    <source>
        <dbReference type="ARBA" id="ARBA00022777"/>
    </source>
</evidence>
<dbReference type="GO" id="GO:0019150">
    <property type="term" value="F:D-ribulokinase activity"/>
    <property type="evidence" value="ECO:0007669"/>
    <property type="project" value="TreeGrafter"/>
</dbReference>
<dbReference type="GO" id="GO:0004856">
    <property type="term" value="F:D-xylulokinase activity"/>
    <property type="evidence" value="ECO:0007669"/>
    <property type="project" value="TreeGrafter"/>
</dbReference>
<evidence type="ECO:0000256" key="2">
    <source>
        <dbReference type="ARBA" id="ARBA00022679"/>
    </source>
</evidence>
<evidence type="ECO:0000313" key="5">
    <source>
        <dbReference type="Proteomes" id="UP000317122"/>
    </source>
</evidence>
<gene>
    <name evidence="4" type="ORF">IQ26_06148</name>
</gene>
<dbReference type="CDD" id="cd07783">
    <property type="entry name" value="ASKHA_NBD_FGGY_SePSK_AtXK1-like"/>
    <property type="match status" value="1"/>
</dbReference>
<dbReference type="Proteomes" id="UP000317122">
    <property type="component" value="Unassembled WGS sequence"/>
</dbReference>
<dbReference type="PANTHER" id="PTHR10196">
    <property type="entry name" value="SUGAR KINASE"/>
    <property type="match status" value="1"/>
</dbReference>
<reference evidence="4 5" key="1">
    <citation type="journal article" date="2015" name="Stand. Genomic Sci.">
        <title>Genomic Encyclopedia of Bacterial and Archaeal Type Strains, Phase III: the genomes of soil and plant-associated and newly described type strains.</title>
        <authorList>
            <person name="Whitman W.B."/>
            <person name="Woyke T."/>
            <person name="Klenk H.P."/>
            <person name="Zhou Y."/>
            <person name="Lilburn T.G."/>
            <person name="Beck B.J."/>
            <person name="De Vos P."/>
            <person name="Vandamme P."/>
            <person name="Eisen J.A."/>
            <person name="Garrity G."/>
            <person name="Hugenholtz P."/>
            <person name="Kyrpides N.C."/>
        </authorList>
    </citation>
    <scope>NUCLEOTIDE SEQUENCE [LARGE SCALE GENOMIC DNA]</scope>
    <source>
        <strain evidence="4 5">CGMCC 1.2546</strain>
    </source>
</reference>
<dbReference type="GO" id="GO:0005829">
    <property type="term" value="C:cytosol"/>
    <property type="evidence" value="ECO:0007669"/>
    <property type="project" value="TreeGrafter"/>
</dbReference>
<dbReference type="GO" id="GO:0005997">
    <property type="term" value="P:xylulose metabolic process"/>
    <property type="evidence" value="ECO:0007669"/>
    <property type="project" value="TreeGrafter"/>
</dbReference>
<dbReference type="EMBL" id="VLKT01000052">
    <property type="protein sequence ID" value="TWI25314.1"/>
    <property type="molecule type" value="Genomic_DNA"/>
</dbReference>
<comment type="caution">
    <text evidence="4">The sequence shown here is derived from an EMBL/GenBank/DDBJ whole genome shotgun (WGS) entry which is preliminary data.</text>
</comment>
<dbReference type="AlphaFoldDB" id="A0A562MZH6"/>
<comment type="similarity">
    <text evidence="1">Belongs to the FGGY kinase family.</text>
</comment>
<name>A0A562MZH6_9HYPH</name>
<dbReference type="Gene3D" id="3.30.420.40">
    <property type="match status" value="2"/>
</dbReference>
<protein>
    <submittedName>
        <fullName evidence="4">Sugar (Pentulose or hexulose) kinase</fullName>
    </submittedName>
</protein>
<dbReference type="PANTHER" id="PTHR10196:SF80">
    <property type="entry name" value="D-RIBULOSE KINASE"/>
    <property type="match status" value="1"/>
</dbReference>
<keyword evidence="3 4" id="KW-0418">Kinase</keyword>
<keyword evidence="5" id="KW-1185">Reference proteome</keyword>
<dbReference type="RefSeq" id="WP_145722143.1">
    <property type="nucleotide sequence ID" value="NZ_BSPF01000007.1"/>
</dbReference>
<evidence type="ECO:0000256" key="1">
    <source>
        <dbReference type="ARBA" id="ARBA00009156"/>
    </source>
</evidence>
<evidence type="ECO:0000313" key="4">
    <source>
        <dbReference type="EMBL" id="TWI25314.1"/>
    </source>
</evidence>